<evidence type="ECO:0000256" key="7">
    <source>
        <dbReference type="HAMAP-Rule" id="MF_02060"/>
    </source>
</evidence>
<dbReference type="Gene3D" id="3.40.1280.10">
    <property type="match status" value="1"/>
</dbReference>
<keyword evidence="2 7" id="KW-0489">Methyltransferase</keyword>
<proteinExistence type="inferred from homology"/>
<dbReference type="AlphaFoldDB" id="A0A937AFI5"/>
<dbReference type="PANTHER" id="PTHR43453">
    <property type="entry name" value="RRNA METHYLASE-LIKE"/>
    <property type="match status" value="1"/>
</dbReference>
<comment type="similarity">
    <text evidence="7">Belongs to the class IV-like SAM-binding methyltransferase superfamily. RNA methyltransferase TrmH family.</text>
</comment>
<feature type="binding site" evidence="7">
    <location>
        <position position="163"/>
    </location>
    <ligand>
        <name>S-adenosyl-L-methionine</name>
        <dbReference type="ChEBI" id="CHEBI:59789"/>
    </ligand>
</feature>
<dbReference type="SUPFAM" id="SSF75217">
    <property type="entry name" value="alpha/beta knot"/>
    <property type="match status" value="1"/>
</dbReference>
<dbReference type="InterPro" id="IPR033671">
    <property type="entry name" value="TrmH"/>
</dbReference>
<keyword evidence="4 7" id="KW-0949">S-adenosyl-L-methionine</keyword>
<dbReference type="RefSeq" id="WP_201921095.1">
    <property type="nucleotide sequence ID" value="NZ_JAERQG010000002.1"/>
</dbReference>
<evidence type="ECO:0000256" key="1">
    <source>
        <dbReference type="ARBA" id="ARBA00022555"/>
    </source>
</evidence>
<dbReference type="HAMAP" id="MF_02060">
    <property type="entry name" value="tRNA_methyltr_TrmH"/>
    <property type="match status" value="1"/>
</dbReference>
<evidence type="ECO:0000256" key="3">
    <source>
        <dbReference type="ARBA" id="ARBA00022679"/>
    </source>
</evidence>
<dbReference type="Pfam" id="PF00588">
    <property type="entry name" value="SpoU_methylase"/>
    <property type="match status" value="1"/>
</dbReference>
<dbReference type="GO" id="GO:0000049">
    <property type="term" value="F:tRNA binding"/>
    <property type="evidence" value="ECO:0007669"/>
    <property type="project" value="UniProtKB-UniRule"/>
</dbReference>
<dbReference type="Proteomes" id="UP000642920">
    <property type="component" value="Unassembled WGS sequence"/>
</dbReference>
<feature type="binding site" evidence="7">
    <location>
        <position position="120"/>
    </location>
    <ligand>
        <name>S-adenosyl-L-methionine</name>
        <dbReference type="ChEBI" id="CHEBI:59789"/>
    </ligand>
</feature>
<dbReference type="EMBL" id="JAERQG010000002">
    <property type="protein sequence ID" value="MBL0765796.1"/>
    <property type="molecule type" value="Genomic_DNA"/>
</dbReference>
<dbReference type="GO" id="GO:0141100">
    <property type="term" value="F:tRNA (guanine(18)-2'-O)-methyltransferase activity"/>
    <property type="evidence" value="ECO:0007669"/>
    <property type="project" value="UniProtKB-UniRule"/>
</dbReference>
<keyword evidence="3 7" id="KW-0808">Transferase</keyword>
<comment type="function">
    <text evidence="7">Catalyzes the 2'-O methylation of guanosine at position 18 in tRNA.</text>
</comment>
<reference evidence="9" key="1">
    <citation type="submission" date="2021-01" db="EMBL/GenBank/DDBJ databases">
        <title>Marivirga sp. nov., isolated from intertidal surface sediments.</title>
        <authorList>
            <person name="Zhang M."/>
        </authorList>
    </citation>
    <scope>NUCLEOTIDE SEQUENCE</scope>
    <source>
        <strain evidence="9">SM1354</strain>
    </source>
</reference>
<sequence>MNHDQNKLNNFLIKKYAEFISDRRKEFIDEVLQNRTEHLTIVVEDLIDPHNINAIFRTGECFGVQHFHIIDNIQKFHIGRGVSKGATKWIDIHRYDQADINNSKEAIEKLKLKGYQILATSPDENAVSFKSVDISQPTALIFGNERDGISQTVKDEADQLIKIPMFGFTESFNVSVAAGILIQEFTTKIRKEVSDWGLSESQINDYKLQWYKKSMARPDYYHDYFVKAFELENN</sequence>
<evidence type="ECO:0000259" key="8">
    <source>
        <dbReference type="Pfam" id="PF00588"/>
    </source>
</evidence>
<gene>
    <name evidence="7" type="primary">trmH</name>
    <name evidence="9" type="ORF">JKP34_11080</name>
</gene>
<evidence type="ECO:0000313" key="9">
    <source>
        <dbReference type="EMBL" id="MBL0765796.1"/>
    </source>
</evidence>
<dbReference type="PANTHER" id="PTHR43453:SF1">
    <property type="entry name" value="TRNA_RRNA METHYLTRANSFERASE SPOU TYPE DOMAIN-CONTAINING PROTEIN"/>
    <property type="match status" value="1"/>
</dbReference>
<feature type="domain" description="tRNA/rRNA methyltransferase SpoU type" evidence="8">
    <location>
        <begin position="39"/>
        <end position="182"/>
    </location>
</feature>
<accession>A0A937AFI5</accession>
<dbReference type="EC" id="2.1.1.34" evidence="7"/>
<keyword evidence="6 7" id="KW-0694">RNA-binding</keyword>
<evidence type="ECO:0000256" key="4">
    <source>
        <dbReference type="ARBA" id="ARBA00022691"/>
    </source>
</evidence>
<keyword evidence="5 7" id="KW-0819">tRNA processing</keyword>
<dbReference type="InterPro" id="IPR029026">
    <property type="entry name" value="tRNA_m1G_MTases_N"/>
</dbReference>
<dbReference type="InterPro" id="IPR029028">
    <property type="entry name" value="Alpha/beta_knot_MTases"/>
</dbReference>
<evidence type="ECO:0000313" key="10">
    <source>
        <dbReference type="Proteomes" id="UP000642920"/>
    </source>
</evidence>
<keyword evidence="10" id="KW-1185">Reference proteome</keyword>
<organism evidence="9 10">
    <name type="scientific">Marivirga atlantica</name>
    <dbReference type="NCBI Taxonomy" id="1548457"/>
    <lineage>
        <taxon>Bacteria</taxon>
        <taxon>Pseudomonadati</taxon>
        <taxon>Bacteroidota</taxon>
        <taxon>Cytophagia</taxon>
        <taxon>Cytophagales</taxon>
        <taxon>Marivirgaceae</taxon>
        <taxon>Marivirga</taxon>
    </lineage>
</organism>
<dbReference type="GO" id="GO:0002938">
    <property type="term" value="P:tRNA guanine ribose methylation"/>
    <property type="evidence" value="ECO:0007669"/>
    <property type="project" value="UniProtKB-UniRule"/>
</dbReference>
<evidence type="ECO:0000256" key="6">
    <source>
        <dbReference type="ARBA" id="ARBA00022884"/>
    </source>
</evidence>
<name>A0A937AFI5_9BACT</name>
<comment type="catalytic activity">
    <reaction evidence="7">
        <text>guanosine(18) in tRNA + S-adenosyl-L-methionine = 2'-O-methylguanosine(18) in tRNA + S-adenosyl-L-homocysteine + H(+)</text>
        <dbReference type="Rhea" id="RHEA:20077"/>
        <dbReference type="Rhea" id="RHEA-COMP:10190"/>
        <dbReference type="Rhea" id="RHEA-COMP:10192"/>
        <dbReference type="ChEBI" id="CHEBI:15378"/>
        <dbReference type="ChEBI" id="CHEBI:57856"/>
        <dbReference type="ChEBI" id="CHEBI:59789"/>
        <dbReference type="ChEBI" id="CHEBI:74269"/>
        <dbReference type="ChEBI" id="CHEBI:74445"/>
        <dbReference type="EC" id="2.1.1.34"/>
    </reaction>
</comment>
<dbReference type="CDD" id="cd18092">
    <property type="entry name" value="SpoU-like_TrmH"/>
    <property type="match status" value="1"/>
</dbReference>
<comment type="caution">
    <text evidence="7">Lacks conserved residue(s) required for the propagation of feature annotation.</text>
</comment>
<evidence type="ECO:0000256" key="2">
    <source>
        <dbReference type="ARBA" id="ARBA00022603"/>
    </source>
</evidence>
<comment type="caution">
    <text evidence="9">The sequence shown here is derived from an EMBL/GenBank/DDBJ whole genome shotgun (WGS) entry which is preliminary data.</text>
</comment>
<evidence type="ECO:0000256" key="5">
    <source>
        <dbReference type="ARBA" id="ARBA00022694"/>
    </source>
</evidence>
<protein>
    <recommendedName>
        <fullName evidence="7">tRNA (guanosine(18)-2'-O)-methyltransferase</fullName>
        <ecNumber evidence="7">2.1.1.34</ecNumber>
    </recommendedName>
    <alternativeName>
        <fullName evidence="7">tRNA [Gm18] methyltransferase</fullName>
    </alternativeName>
</protein>
<dbReference type="InterPro" id="IPR001537">
    <property type="entry name" value="SpoU_MeTrfase"/>
</dbReference>
<keyword evidence="1 7" id="KW-0820">tRNA-binding</keyword>